<sequence length="624" mass="70014">MSESAAERTPPEIWEKIIYHMGRRELSSLTRTSKPIRGYTLPLLYGVFEVSLCKCSDTYYNLLSRTISENQELANFVEEIVIDFKSQCQVNTNSSTDDTSVQAQIINQLNVLGLIRGNPLRPNPSSDWRQDAINTLLKKKFLESLSHLNNVKEITLILGKYQQLPNIPTAILDAIPKTIVSQLRLLKIGDTSIANLPKALIPSKLCTLDLAYVGVDDRQLCTFISQNSDSLETINLQYVVEMSQSPLFAKYNGSRLKRLESFSIAGPQNVSSSGVLQMFGCGQSLKQLKLESLPMFSAISWTSVLTDLAIPTADCAKGMDIVSFGAATGCFLFWDSVVAFLRGRCGSELKKLVINGSTKGSDDVLYPRLFDYLLEVPQNKLTSFTLMWRDHLGLHPEQASQLSRFCPSVTMLHLCILFPTTEASPTDLLLTIVSSFQKLKRLHLTFLAKSSGGDEDELSDEEQRASEAYSAAMQKIKLDVNKRGPVFTHFVHAAVRKLPNLEEVSWSIYDRANVSAADHKAYVQITRLNNEGSNNFSPSDAKEDGLKDYQIEDLSSQLDNKNISSNSLPYKCIIGSKKVFLSQKPGWRDEMGNSFSRERRVCPYAYPYAFYQDFPNNPTRRYEL</sequence>
<protein>
    <submittedName>
        <fullName evidence="1">Uncharacterized protein</fullName>
    </submittedName>
</protein>
<organism evidence="1 2">
    <name type="scientific">Pyrrhoderma noxium</name>
    <dbReference type="NCBI Taxonomy" id="2282107"/>
    <lineage>
        <taxon>Eukaryota</taxon>
        <taxon>Fungi</taxon>
        <taxon>Dikarya</taxon>
        <taxon>Basidiomycota</taxon>
        <taxon>Agaricomycotina</taxon>
        <taxon>Agaricomycetes</taxon>
        <taxon>Hymenochaetales</taxon>
        <taxon>Hymenochaetaceae</taxon>
        <taxon>Pyrrhoderma</taxon>
    </lineage>
</organism>
<proteinExistence type="predicted"/>
<dbReference type="SUPFAM" id="SSF52047">
    <property type="entry name" value="RNI-like"/>
    <property type="match status" value="1"/>
</dbReference>
<dbReference type="OrthoDB" id="3251358at2759"/>
<dbReference type="EMBL" id="NBII01000005">
    <property type="protein sequence ID" value="PAV18790.1"/>
    <property type="molecule type" value="Genomic_DNA"/>
</dbReference>
<reference evidence="1 2" key="1">
    <citation type="journal article" date="2017" name="Mol. Ecol.">
        <title>Comparative and population genomic landscape of Phellinus noxius: A hypervariable fungus causing root rot in trees.</title>
        <authorList>
            <person name="Chung C.L."/>
            <person name="Lee T.J."/>
            <person name="Akiba M."/>
            <person name="Lee H.H."/>
            <person name="Kuo T.H."/>
            <person name="Liu D."/>
            <person name="Ke H.M."/>
            <person name="Yokoi T."/>
            <person name="Roa M.B."/>
            <person name="Lu M.J."/>
            <person name="Chang Y.Y."/>
            <person name="Ann P.J."/>
            <person name="Tsai J.N."/>
            <person name="Chen C.Y."/>
            <person name="Tzean S.S."/>
            <person name="Ota Y."/>
            <person name="Hattori T."/>
            <person name="Sahashi N."/>
            <person name="Liou R.F."/>
            <person name="Kikuchi T."/>
            <person name="Tsai I.J."/>
        </authorList>
    </citation>
    <scope>NUCLEOTIDE SEQUENCE [LARGE SCALE GENOMIC DNA]</scope>
    <source>
        <strain evidence="1 2">FFPRI411160</strain>
    </source>
</reference>
<dbReference type="InterPro" id="IPR032675">
    <property type="entry name" value="LRR_dom_sf"/>
</dbReference>
<keyword evidence="2" id="KW-1185">Reference proteome</keyword>
<dbReference type="Gene3D" id="3.80.10.10">
    <property type="entry name" value="Ribonuclease Inhibitor"/>
    <property type="match status" value="1"/>
</dbReference>
<evidence type="ECO:0000313" key="1">
    <source>
        <dbReference type="EMBL" id="PAV18790.1"/>
    </source>
</evidence>
<comment type="caution">
    <text evidence="1">The sequence shown here is derived from an EMBL/GenBank/DDBJ whole genome shotgun (WGS) entry which is preliminary data.</text>
</comment>
<accession>A0A286UGP0</accession>
<dbReference type="InParanoid" id="A0A286UGP0"/>
<evidence type="ECO:0000313" key="2">
    <source>
        <dbReference type="Proteomes" id="UP000217199"/>
    </source>
</evidence>
<dbReference type="Proteomes" id="UP000217199">
    <property type="component" value="Unassembled WGS sequence"/>
</dbReference>
<gene>
    <name evidence="1" type="ORF">PNOK_0563300</name>
</gene>
<name>A0A286UGP0_9AGAM</name>
<dbReference type="AlphaFoldDB" id="A0A286UGP0"/>